<comment type="caution">
    <text evidence="1">The sequence shown here is derived from an EMBL/GenBank/DDBJ whole genome shotgun (WGS) entry which is preliminary data.</text>
</comment>
<organism evidence="1 2">
    <name type="scientific">Phytophthora cactorum</name>
    <dbReference type="NCBI Taxonomy" id="29920"/>
    <lineage>
        <taxon>Eukaryota</taxon>
        <taxon>Sar</taxon>
        <taxon>Stramenopiles</taxon>
        <taxon>Oomycota</taxon>
        <taxon>Peronosporomycetes</taxon>
        <taxon>Peronosporales</taxon>
        <taxon>Peronosporaceae</taxon>
        <taxon>Phytophthora</taxon>
    </lineage>
</organism>
<dbReference type="Proteomes" id="UP000688947">
    <property type="component" value="Unassembled WGS sequence"/>
</dbReference>
<evidence type="ECO:0000313" key="2">
    <source>
        <dbReference type="Proteomes" id="UP000688947"/>
    </source>
</evidence>
<dbReference type="AlphaFoldDB" id="A0A8T1TYF0"/>
<proteinExistence type="predicted"/>
<dbReference type="EMBL" id="JAENGZ010001257">
    <property type="protein sequence ID" value="KAG6949374.1"/>
    <property type="molecule type" value="Genomic_DNA"/>
</dbReference>
<evidence type="ECO:0000313" key="1">
    <source>
        <dbReference type="EMBL" id="KAG6949374.1"/>
    </source>
</evidence>
<sequence length="140" mass="16025">MKAAQKLLNKTPLTTIGSLCRIGVYYYRRFTRNLREDLYKFLKTGVHHGAEKGVYMTCYHYESRVLQASVSSYTGLPGVRWLVFWLVYSARQTIPYSNLQTLVPLGKSAGKLQIQKIDNEIGGLCFMHKNQVTEATWANI</sequence>
<reference evidence="1" key="1">
    <citation type="submission" date="2021-01" db="EMBL/GenBank/DDBJ databases">
        <title>Phytophthora aleatoria, a newly-described species from Pinus radiata is distinct from Phytophthora cactorum isolates based on comparative genomics.</title>
        <authorList>
            <person name="Mcdougal R."/>
            <person name="Panda P."/>
            <person name="Williams N."/>
            <person name="Studholme D.J."/>
        </authorList>
    </citation>
    <scope>NUCLEOTIDE SEQUENCE</scope>
    <source>
        <strain evidence="1">NZFS 3830</strain>
    </source>
</reference>
<protein>
    <submittedName>
        <fullName evidence="1">Uncharacterized protein</fullName>
    </submittedName>
</protein>
<accession>A0A8T1TYF0</accession>
<name>A0A8T1TYF0_9STRA</name>
<gene>
    <name evidence="1" type="ORF">JG687_00014902</name>
</gene>